<dbReference type="InterPro" id="IPR007278">
    <property type="entry name" value="DUF397"/>
</dbReference>
<organism evidence="2 3">
    <name type="scientific">Allonocardiopsis opalescens</name>
    <dbReference type="NCBI Taxonomy" id="1144618"/>
    <lineage>
        <taxon>Bacteria</taxon>
        <taxon>Bacillati</taxon>
        <taxon>Actinomycetota</taxon>
        <taxon>Actinomycetes</taxon>
        <taxon>Streptosporangiales</taxon>
        <taxon>Allonocardiopsis</taxon>
    </lineage>
</organism>
<reference evidence="2 3" key="1">
    <citation type="submission" date="2018-03" db="EMBL/GenBank/DDBJ databases">
        <title>Genomic Encyclopedia of Archaeal and Bacterial Type Strains, Phase II (KMG-II): from individual species to whole genera.</title>
        <authorList>
            <person name="Goeker M."/>
        </authorList>
    </citation>
    <scope>NUCLEOTIDE SEQUENCE [LARGE SCALE GENOMIC DNA]</scope>
    <source>
        <strain evidence="2 3">DSM 45601</strain>
    </source>
</reference>
<dbReference type="RefSeq" id="WP_245929787.1">
    <property type="nucleotide sequence ID" value="NZ_PVZC01000001.1"/>
</dbReference>
<sequence length="68" mass="7231">MVPIDELRSRAQWTKSSFSGGMGNCVEFTNAVEVVGVRDSKDVNGPILRFAPGEWSAFVAGVRSGSLG</sequence>
<evidence type="ECO:0000313" key="2">
    <source>
        <dbReference type="EMBL" id="PRY01574.1"/>
    </source>
</evidence>
<keyword evidence="3" id="KW-1185">Reference proteome</keyword>
<accession>A0A2T0QC97</accession>
<gene>
    <name evidence="2" type="ORF">CLV72_101157</name>
</gene>
<dbReference type="Proteomes" id="UP000237846">
    <property type="component" value="Unassembled WGS sequence"/>
</dbReference>
<dbReference type="Pfam" id="PF04149">
    <property type="entry name" value="DUF397"/>
    <property type="match status" value="1"/>
</dbReference>
<dbReference type="EMBL" id="PVZC01000001">
    <property type="protein sequence ID" value="PRY01574.1"/>
    <property type="molecule type" value="Genomic_DNA"/>
</dbReference>
<dbReference type="AlphaFoldDB" id="A0A2T0QC97"/>
<name>A0A2T0QC97_9ACTN</name>
<feature type="domain" description="DUF397" evidence="1">
    <location>
        <begin position="11"/>
        <end position="63"/>
    </location>
</feature>
<evidence type="ECO:0000259" key="1">
    <source>
        <dbReference type="Pfam" id="PF04149"/>
    </source>
</evidence>
<evidence type="ECO:0000313" key="3">
    <source>
        <dbReference type="Proteomes" id="UP000237846"/>
    </source>
</evidence>
<protein>
    <submittedName>
        <fullName evidence="2">Uncharacterized protein DUF397</fullName>
    </submittedName>
</protein>
<proteinExistence type="predicted"/>
<comment type="caution">
    <text evidence="2">The sequence shown here is derived from an EMBL/GenBank/DDBJ whole genome shotgun (WGS) entry which is preliminary data.</text>
</comment>